<sequence length="90" mass="9628">MPDQQNLRLRLDVDGERMDGTTADIIFGIDSLVAYISRFMTLPPGDIIVIGTPAGIGVGMSAPTFSPARADSIASGRGPWRTNPCCCWCL</sequence>
<dbReference type="InterPro" id="IPR011234">
    <property type="entry name" value="Fumarylacetoacetase-like_C"/>
</dbReference>
<keyword evidence="4" id="KW-1185">Reference proteome</keyword>
<dbReference type="SUPFAM" id="SSF56529">
    <property type="entry name" value="FAH"/>
    <property type="match status" value="1"/>
</dbReference>
<dbReference type="AlphaFoldDB" id="A0A1S7U9G2"/>
<proteinExistence type="predicted"/>
<dbReference type="Pfam" id="PF01557">
    <property type="entry name" value="FAA_hydrolase"/>
    <property type="match status" value="1"/>
</dbReference>
<protein>
    <recommendedName>
        <fullName evidence="2">Fumarylacetoacetase-like C-terminal domain-containing protein</fullName>
    </recommendedName>
</protein>
<organism evidence="3 4">
    <name type="scientific">Agrobacterium deltaense NCPPB 1641</name>
    <dbReference type="NCBI Taxonomy" id="1183425"/>
    <lineage>
        <taxon>Bacteria</taxon>
        <taxon>Pseudomonadati</taxon>
        <taxon>Pseudomonadota</taxon>
        <taxon>Alphaproteobacteria</taxon>
        <taxon>Hyphomicrobiales</taxon>
        <taxon>Rhizobiaceae</taxon>
        <taxon>Rhizobium/Agrobacterium group</taxon>
        <taxon>Agrobacterium</taxon>
    </lineage>
</organism>
<comment type="caution">
    <text evidence="3">The sequence shown here is derived from an EMBL/GenBank/DDBJ whole genome shotgun (WGS) entry which is preliminary data.</text>
</comment>
<name>A0A1S7U9G2_9HYPH</name>
<feature type="domain" description="Fumarylacetoacetase-like C-terminal" evidence="2">
    <location>
        <begin position="2"/>
        <end position="61"/>
    </location>
</feature>
<dbReference type="PANTHER" id="PTHR11820">
    <property type="entry name" value="ACYLPYRUVASE"/>
    <property type="match status" value="1"/>
</dbReference>
<evidence type="ECO:0000313" key="4">
    <source>
        <dbReference type="Proteomes" id="UP000192140"/>
    </source>
</evidence>
<dbReference type="GO" id="GO:0046872">
    <property type="term" value="F:metal ion binding"/>
    <property type="evidence" value="ECO:0007669"/>
    <property type="project" value="UniProtKB-KW"/>
</dbReference>
<evidence type="ECO:0000259" key="2">
    <source>
        <dbReference type="Pfam" id="PF01557"/>
    </source>
</evidence>
<reference evidence="3" key="1">
    <citation type="submission" date="2016-01" db="EMBL/GenBank/DDBJ databases">
        <authorList>
            <person name="Regsiter A."/>
            <person name="william w."/>
        </authorList>
    </citation>
    <scope>NUCLEOTIDE SEQUENCE</scope>
    <source>
        <strain evidence="3">NCPPB 1641</strain>
    </source>
</reference>
<dbReference type="InterPro" id="IPR036663">
    <property type="entry name" value="Fumarylacetoacetase_C_sf"/>
</dbReference>
<evidence type="ECO:0000256" key="1">
    <source>
        <dbReference type="ARBA" id="ARBA00022723"/>
    </source>
</evidence>
<gene>
    <name evidence="3" type="ORF">AGR7A_pAt20224</name>
</gene>
<dbReference type="EMBL" id="FCNP01000049">
    <property type="protein sequence ID" value="CVI63422.1"/>
    <property type="molecule type" value="Genomic_DNA"/>
</dbReference>
<evidence type="ECO:0000313" key="3">
    <source>
        <dbReference type="EMBL" id="CVI63422.1"/>
    </source>
</evidence>
<dbReference type="Proteomes" id="UP000192140">
    <property type="component" value="Unassembled WGS sequence"/>
</dbReference>
<keyword evidence="1" id="KW-0479">Metal-binding</keyword>
<accession>A0A1S7U9G2</accession>
<dbReference type="GO" id="GO:0003824">
    <property type="term" value="F:catalytic activity"/>
    <property type="evidence" value="ECO:0007669"/>
    <property type="project" value="InterPro"/>
</dbReference>
<dbReference type="Gene3D" id="3.90.850.10">
    <property type="entry name" value="Fumarylacetoacetase-like, C-terminal domain"/>
    <property type="match status" value="1"/>
</dbReference>